<dbReference type="Proteomes" id="UP000001412">
    <property type="component" value="Chromosome"/>
</dbReference>
<dbReference type="HOGENOM" id="CLU_165562_0_0_9"/>
<dbReference type="EMBL" id="AE015927">
    <property type="protein sequence ID" value="AAO36978.1"/>
    <property type="molecule type" value="Genomic_DNA"/>
</dbReference>
<dbReference type="PIRSF" id="PIRSF033595">
    <property type="entry name" value="UCP033595"/>
    <property type="match status" value="1"/>
</dbReference>
<name>Q890W7_CLOTE</name>
<evidence type="ECO:0000313" key="1">
    <source>
        <dbReference type="EMBL" id="AAO36978.1"/>
    </source>
</evidence>
<keyword evidence="2" id="KW-1185">Reference proteome</keyword>
<protein>
    <submittedName>
        <fullName evidence="1">Conserved protein</fullName>
    </submittedName>
</protein>
<proteinExistence type="predicted"/>
<evidence type="ECO:0000313" key="2">
    <source>
        <dbReference type="Proteomes" id="UP000001412"/>
    </source>
</evidence>
<gene>
    <name evidence="1" type="ordered locus">CTC_02517</name>
</gene>
<dbReference type="Pfam" id="PF20124">
    <property type="entry name" value="DUF6514"/>
    <property type="match status" value="1"/>
</dbReference>
<accession>Q890W7</accession>
<dbReference type="InterPro" id="IPR017016">
    <property type="entry name" value="UCP033595"/>
</dbReference>
<dbReference type="KEGG" id="ctc:CTC_02517"/>
<reference evidence="1 2" key="1">
    <citation type="journal article" date="2003" name="Proc. Natl. Acad. Sci. U.S.A.">
        <title>The genome sequence of Clostridium tetani, the causative agent of tetanus disease.</title>
        <authorList>
            <person name="Brueggemann H."/>
            <person name="Baumer S."/>
            <person name="Fricke W.F."/>
            <person name="Wiezer A."/>
            <person name="Liesegang H."/>
            <person name="Decker I."/>
            <person name="Herzberg C."/>
            <person name="Martinez-Arias R."/>
            <person name="Merkl R."/>
            <person name="Henne A."/>
            <person name="Gottschalk G."/>
        </authorList>
    </citation>
    <scope>NUCLEOTIDE SEQUENCE [LARGE SCALE GENOMIC DNA]</scope>
    <source>
        <strain evidence="2">Massachusetts / E88</strain>
    </source>
</reference>
<dbReference type="AlphaFoldDB" id="Q890W7"/>
<organism evidence="1 2">
    <name type="scientific">Clostridium tetani (strain Massachusetts / E88)</name>
    <dbReference type="NCBI Taxonomy" id="212717"/>
    <lineage>
        <taxon>Bacteria</taxon>
        <taxon>Bacillati</taxon>
        <taxon>Bacillota</taxon>
        <taxon>Clostridia</taxon>
        <taxon>Eubacteriales</taxon>
        <taxon>Clostridiaceae</taxon>
        <taxon>Clostridium</taxon>
    </lineage>
</organism>
<sequence length="122" mass="14185">MGGSNMVVVESLNKVCREGELEHNYSYRMTKGKISLSGYENPIELQSYGIEIERQDIVKGDIINIERDFVKDISCQRYKVHKLLRLLYDNSVSPIHLIDIIGEYIDKYIEDFDNQLKEIAIN</sequence>
<dbReference type="STRING" id="212717.CTC_02517"/>